<proteinExistence type="predicted"/>
<reference evidence="2 3" key="1">
    <citation type="submission" date="2024-08" db="EMBL/GenBank/DDBJ databases">
        <title>Genome mining of Saccharopolyspora cebuensis PGLac3 from Nigerian medicinal plant.</title>
        <authorList>
            <person name="Ezeobiora C.E."/>
            <person name="Igbokwe N.H."/>
            <person name="Amin D.H."/>
            <person name="Mendie U.E."/>
        </authorList>
    </citation>
    <scope>NUCLEOTIDE SEQUENCE [LARGE SCALE GENOMIC DNA]</scope>
    <source>
        <strain evidence="2 3">PGLac3</strain>
    </source>
</reference>
<dbReference type="EMBL" id="JBGEHV010000002">
    <property type="protein sequence ID" value="MEY8038069.1"/>
    <property type="molecule type" value="Genomic_DNA"/>
</dbReference>
<comment type="caution">
    <text evidence="2">The sequence shown here is derived from an EMBL/GenBank/DDBJ whole genome shotgun (WGS) entry which is preliminary data.</text>
</comment>
<feature type="region of interest" description="Disordered" evidence="1">
    <location>
        <begin position="26"/>
        <end position="60"/>
    </location>
</feature>
<gene>
    <name evidence="2" type="ORF">AB8O55_01540</name>
</gene>
<evidence type="ECO:0000313" key="3">
    <source>
        <dbReference type="Proteomes" id="UP001564626"/>
    </source>
</evidence>
<protein>
    <recommendedName>
        <fullName evidence="4">Molecular chaperone DnaJ</fullName>
    </recommendedName>
</protein>
<dbReference type="RefSeq" id="WP_345361340.1">
    <property type="nucleotide sequence ID" value="NZ_BAABII010000005.1"/>
</dbReference>
<keyword evidence="3" id="KW-1185">Reference proteome</keyword>
<evidence type="ECO:0008006" key="4">
    <source>
        <dbReference type="Google" id="ProtNLM"/>
    </source>
</evidence>
<name>A0ABV4CBC7_9PSEU</name>
<evidence type="ECO:0000256" key="1">
    <source>
        <dbReference type="SAM" id="MobiDB-lite"/>
    </source>
</evidence>
<feature type="compositionally biased region" description="Basic and acidic residues" evidence="1">
    <location>
        <begin position="48"/>
        <end position="60"/>
    </location>
</feature>
<evidence type="ECO:0000313" key="2">
    <source>
        <dbReference type="EMBL" id="MEY8038069.1"/>
    </source>
</evidence>
<sequence>MTSDENGPTVPCRACRGTGRVSRPRLYLSSSGEVSTVAGDGRCRHCRQRPDQPRERGATG</sequence>
<organism evidence="2 3">
    <name type="scientific">Saccharopolyspora cebuensis</name>
    <dbReference type="NCBI Taxonomy" id="418759"/>
    <lineage>
        <taxon>Bacteria</taxon>
        <taxon>Bacillati</taxon>
        <taxon>Actinomycetota</taxon>
        <taxon>Actinomycetes</taxon>
        <taxon>Pseudonocardiales</taxon>
        <taxon>Pseudonocardiaceae</taxon>
        <taxon>Saccharopolyspora</taxon>
    </lineage>
</organism>
<dbReference type="Proteomes" id="UP001564626">
    <property type="component" value="Unassembled WGS sequence"/>
</dbReference>
<accession>A0ABV4CBC7</accession>